<gene>
    <name evidence="3" type="ORF">V2S66_15170</name>
</gene>
<accession>A0ABU7PBV9</accession>
<dbReference type="PANTHER" id="PTHR43249:SF1">
    <property type="entry name" value="D-GLUCOSIDE 3-DEHYDROGENASE"/>
    <property type="match status" value="1"/>
</dbReference>
<evidence type="ECO:0000313" key="3">
    <source>
        <dbReference type="EMBL" id="MEE4543305.1"/>
    </source>
</evidence>
<protein>
    <submittedName>
        <fullName evidence="3">Gfo/Idh/MocA family oxidoreductase</fullName>
    </submittedName>
</protein>
<evidence type="ECO:0000259" key="2">
    <source>
        <dbReference type="Pfam" id="PF01408"/>
    </source>
</evidence>
<dbReference type="EMBL" id="JAZEWV010000010">
    <property type="protein sequence ID" value="MEE4543305.1"/>
    <property type="molecule type" value="Genomic_DNA"/>
</dbReference>
<dbReference type="Pfam" id="PF01408">
    <property type="entry name" value="GFO_IDH_MocA"/>
    <property type="match status" value="1"/>
</dbReference>
<dbReference type="InterPro" id="IPR036291">
    <property type="entry name" value="NAD(P)-bd_dom_sf"/>
</dbReference>
<dbReference type="Gene3D" id="3.40.50.720">
    <property type="entry name" value="NAD(P)-binding Rossmann-like Domain"/>
    <property type="match status" value="1"/>
</dbReference>
<proteinExistence type="predicted"/>
<feature type="domain" description="Gfo/Idh/MocA-like oxidoreductase N-terminal" evidence="2">
    <location>
        <begin position="26"/>
        <end position="144"/>
    </location>
</feature>
<evidence type="ECO:0000313" key="4">
    <source>
        <dbReference type="Proteomes" id="UP001344658"/>
    </source>
</evidence>
<dbReference type="InterPro" id="IPR052515">
    <property type="entry name" value="Gfo/Idh/MocA_Oxidoreductase"/>
</dbReference>
<reference evidence="3 4" key="1">
    <citation type="submission" date="2023-12" db="EMBL/GenBank/DDBJ databases">
        <title>Streptomyces sp. V4-01.</title>
        <authorList>
            <person name="Somphong A."/>
            <person name="Phongsopitanun W."/>
        </authorList>
    </citation>
    <scope>NUCLEOTIDE SEQUENCE [LARGE SCALE GENOMIC DNA]</scope>
    <source>
        <strain evidence="3 4">V4-01</strain>
    </source>
</reference>
<name>A0ABU7PBV9_9ACTN</name>
<dbReference type="Proteomes" id="UP001344658">
    <property type="component" value="Unassembled WGS sequence"/>
</dbReference>
<feature type="region of interest" description="Disordered" evidence="1">
    <location>
        <begin position="1"/>
        <end position="21"/>
    </location>
</feature>
<dbReference type="InterPro" id="IPR000683">
    <property type="entry name" value="Gfo/Idh/MocA-like_OxRdtase_N"/>
</dbReference>
<sequence length="382" mass="40322">MTTSHEPAGAPPAHARPAPGGGPLPVVLVGAGKVAHAAHLREIRDLPGAVRLAAVVEGDPVRSAAVRAAGFPDAVHAADLDEAVRAGARAALVCTPWWTHRAVVGECLARGLPVLCEKPVSLDPAEIDELIAAERAAAVPVAAGYMKRHDPVVALFVAHCRARLARGRRLTVDIHDPNAPHQVAHLLPYDPPPFGPQPPPAEAALARALGPRADAVQREAYARGLGGSLIHQVNLVHAVLAGSGLALEGRLLHAEQWADGDSVGCRWRPSRRLAVDVAHQRLPGHRRYREVLEFTAEDSVATLTLPSPYARDESATLHVDSWDPATGLGARETRTAEPGHTGFRRQLLAWAAQLTAGGPPLPGLAEVRRDAAAVREAALRLS</sequence>
<evidence type="ECO:0000256" key="1">
    <source>
        <dbReference type="SAM" id="MobiDB-lite"/>
    </source>
</evidence>
<dbReference type="SUPFAM" id="SSF51735">
    <property type="entry name" value="NAD(P)-binding Rossmann-fold domains"/>
    <property type="match status" value="1"/>
</dbReference>
<feature type="compositionally biased region" description="Low complexity" evidence="1">
    <location>
        <begin position="7"/>
        <end position="21"/>
    </location>
</feature>
<organism evidence="3 4">
    <name type="scientific">Actinacidiphila polyblastidii</name>
    <dbReference type="NCBI Taxonomy" id="3110430"/>
    <lineage>
        <taxon>Bacteria</taxon>
        <taxon>Bacillati</taxon>
        <taxon>Actinomycetota</taxon>
        <taxon>Actinomycetes</taxon>
        <taxon>Kitasatosporales</taxon>
        <taxon>Streptomycetaceae</taxon>
        <taxon>Actinacidiphila</taxon>
    </lineage>
</organism>
<dbReference type="PANTHER" id="PTHR43249">
    <property type="entry name" value="UDP-N-ACETYL-2-AMINO-2-DEOXY-D-GLUCURONATE OXIDASE"/>
    <property type="match status" value="1"/>
</dbReference>
<keyword evidence="4" id="KW-1185">Reference proteome</keyword>
<dbReference type="RefSeq" id="WP_330795581.1">
    <property type="nucleotide sequence ID" value="NZ_JAZEWV010000010.1"/>
</dbReference>
<comment type="caution">
    <text evidence="3">The sequence shown here is derived from an EMBL/GenBank/DDBJ whole genome shotgun (WGS) entry which is preliminary data.</text>
</comment>